<evidence type="ECO:0008006" key="4">
    <source>
        <dbReference type="Google" id="ProtNLM"/>
    </source>
</evidence>
<keyword evidence="1" id="KW-0812">Transmembrane</keyword>
<dbReference type="Proteomes" id="UP000321901">
    <property type="component" value="Unassembled WGS sequence"/>
</dbReference>
<feature type="transmembrane region" description="Helical" evidence="1">
    <location>
        <begin position="55"/>
        <end position="75"/>
    </location>
</feature>
<feature type="transmembrane region" description="Helical" evidence="1">
    <location>
        <begin position="7"/>
        <end position="24"/>
    </location>
</feature>
<keyword evidence="3" id="KW-1185">Reference proteome</keyword>
<keyword evidence="1" id="KW-1133">Transmembrane helix</keyword>
<accession>A0A511Z961</accession>
<sequence length="78" mass="8986">MWDVWTFPLAIVILVIAFIGWKAIKNWNQMNVALEERDSGVSEVVEDHPFTANPILWVIGVAALFILFVIFFYWASSK</sequence>
<proteinExistence type="predicted"/>
<keyword evidence="1" id="KW-0472">Membrane</keyword>
<gene>
    <name evidence="2" type="ORF">SLU01_23090</name>
</gene>
<dbReference type="OrthoDB" id="2454818at2"/>
<dbReference type="RefSeq" id="WP_147058458.1">
    <property type="nucleotide sequence ID" value="NZ_BJYL01000030.1"/>
</dbReference>
<protein>
    <recommendedName>
        <fullName evidence="4">Short-chain dehydrogenase</fullName>
    </recommendedName>
</protein>
<comment type="caution">
    <text evidence="2">The sequence shown here is derived from an EMBL/GenBank/DDBJ whole genome shotgun (WGS) entry which is preliminary data.</text>
</comment>
<evidence type="ECO:0000313" key="2">
    <source>
        <dbReference type="EMBL" id="GEN83997.1"/>
    </source>
</evidence>
<dbReference type="EMBL" id="BJYL01000030">
    <property type="protein sequence ID" value="GEN83997.1"/>
    <property type="molecule type" value="Genomic_DNA"/>
</dbReference>
<organism evidence="2 3">
    <name type="scientific">Sporosarcina luteola</name>
    <dbReference type="NCBI Taxonomy" id="582850"/>
    <lineage>
        <taxon>Bacteria</taxon>
        <taxon>Bacillati</taxon>
        <taxon>Bacillota</taxon>
        <taxon>Bacilli</taxon>
        <taxon>Bacillales</taxon>
        <taxon>Caryophanaceae</taxon>
        <taxon>Sporosarcina</taxon>
    </lineage>
</organism>
<dbReference type="AlphaFoldDB" id="A0A511Z961"/>
<reference evidence="2 3" key="1">
    <citation type="submission" date="2019-07" db="EMBL/GenBank/DDBJ databases">
        <title>Whole genome shotgun sequence of Sporosarcina luteola NBRC 105378.</title>
        <authorList>
            <person name="Hosoyama A."/>
            <person name="Uohara A."/>
            <person name="Ohji S."/>
            <person name="Ichikawa N."/>
        </authorList>
    </citation>
    <scope>NUCLEOTIDE SEQUENCE [LARGE SCALE GENOMIC DNA]</scope>
    <source>
        <strain evidence="2 3">NBRC 105378</strain>
    </source>
</reference>
<evidence type="ECO:0000313" key="3">
    <source>
        <dbReference type="Proteomes" id="UP000321901"/>
    </source>
</evidence>
<name>A0A511Z961_9BACL</name>
<evidence type="ECO:0000256" key="1">
    <source>
        <dbReference type="SAM" id="Phobius"/>
    </source>
</evidence>